<dbReference type="AlphaFoldDB" id="A0A834X4U3"/>
<proteinExistence type="predicted"/>
<dbReference type="Proteomes" id="UP000634136">
    <property type="component" value="Unassembled WGS sequence"/>
</dbReference>
<organism evidence="1 2">
    <name type="scientific">Senna tora</name>
    <dbReference type="NCBI Taxonomy" id="362788"/>
    <lineage>
        <taxon>Eukaryota</taxon>
        <taxon>Viridiplantae</taxon>
        <taxon>Streptophyta</taxon>
        <taxon>Embryophyta</taxon>
        <taxon>Tracheophyta</taxon>
        <taxon>Spermatophyta</taxon>
        <taxon>Magnoliopsida</taxon>
        <taxon>eudicotyledons</taxon>
        <taxon>Gunneridae</taxon>
        <taxon>Pentapetalae</taxon>
        <taxon>rosids</taxon>
        <taxon>fabids</taxon>
        <taxon>Fabales</taxon>
        <taxon>Fabaceae</taxon>
        <taxon>Caesalpinioideae</taxon>
        <taxon>Cassia clade</taxon>
        <taxon>Senna</taxon>
    </lineage>
</organism>
<evidence type="ECO:0000313" key="1">
    <source>
        <dbReference type="EMBL" id="KAF7838311.1"/>
    </source>
</evidence>
<name>A0A834X4U3_9FABA</name>
<sequence>MQRRIASGSIPPPLSASYLSIYNHNNEDIIDNKITISKGCSSAKYQIQDRIKTHKLYLESTKLDFHPLDLRQGMVGTTMESILDAMEKDITEVREVGAGTRNAAVNGGENNFKKDRAPGQRASVERFAERENSADIFRDNFQTRFFNRSSCH</sequence>
<evidence type="ECO:0000313" key="2">
    <source>
        <dbReference type="Proteomes" id="UP000634136"/>
    </source>
</evidence>
<comment type="caution">
    <text evidence="1">The sequence shown here is derived from an EMBL/GenBank/DDBJ whole genome shotgun (WGS) entry which is preliminary data.</text>
</comment>
<keyword evidence="2" id="KW-1185">Reference proteome</keyword>
<protein>
    <submittedName>
        <fullName evidence="1">Uncharacterized protein</fullName>
    </submittedName>
</protein>
<accession>A0A834X4U3</accession>
<dbReference type="EMBL" id="JAAIUW010000003">
    <property type="protein sequence ID" value="KAF7838311.1"/>
    <property type="molecule type" value="Genomic_DNA"/>
</dbReference>
<gene>
    <name evidence="1" type="ORF">G2W53_006793</name>
</gene>
<reference evidence="1" key="1">
    <citation type="submission" date="2020-09" db="EMBL/GenBank/DDBJ databases">
        <title>Genome-Enabled Discovery of Anthraquinone Biosynthesis in Senna tora.</title>
        <authorList>
            <person name="Kang S.-H."/>
            <person name="Pandey R.P."/>
            <person name="Lee C.-M."/>
            <person name="Sim J.-S."/>
            <person name="Jeong J.-T."/>
            <person name="Choi B.-S."/>
            <person name="Jung M."/>
            <person name="Ginzburg D."/>
            <person name="Zhao K."/>
            <person name="Won S.Y."/>
            <person name="Oh T.-J."/>
            <person name="Yu Y."/>
            <person name="Kim N.-H."/>
            <person name="Lee O.R."/>
            <person name="Lee T.-H."/>
            <person name="Bashyal P."/>
            <person name="Kim T.-S."/>
            <person name="Lee W.-H."/>
            <person name="Kawkins C."/>
            <person name="Kim C.-K."/>
            <person name="Kim J.S."/>
            <person name="Ahn B.O."/>
            <person name="Rhee S.Y."/>
            <person name="Sohng J.K."/>
        </authorList>
    </citation>
    <scope>NUCLEOTIDE SEQUENCE</scope>
    <source>
        <tissue evidence="1">Leaf</tissue>
    </source>
</reference>